<dbReference type="AlphaFoldDB" id="A0A4Y8II18"/>
<dbReference type="RefSeq" id="WP_134340515.1">
    <property type="nucleotide sequence ID" value="NZ_SOPW01000011.1"/>
</dbReference>
<gene>
    <name evidence="1" type="ORF">E3U55_11205</name>
</gene>
<sequence>MDVAAASVVMNQAQLKQQVGMSLMGKAKDQANIQAEGLMKMLESSNVQHPNLGNHLDVKA</sequence>
<accession>A0A4Y8II18</accession>
<reference evidence="1 2" key="1">
    <citation type="submission" date="2019-03" db="EMBL/GenBank/DDBJ databases">
        <authorList>
            <person name="He R.-H."/>
        </authorList>
    </citation>
    <scope>NUCLEOTIDE SEQUENCE [LARGE SCALE GENOMIC DNA]</scope>
    <source>
        <strain evidence="2">SH 714</strain>
    </source>
</reference>
<evidence type="ECO:0000313" key="1">
    <source>
        <dbReference type="EMBL" id="TFB19272.1"/>
    </source>
</evidence>
<name>A0A4Y8II18_9BACI</name>
<dbReference type="Pfam" id="PF14070">
    <property type="entry name" value="YjfB_motility"/>
    <property type="match status" value="1"/>
</dbReference>
<dbReference type="Proteomes" id="UP000297975">
    <property type="component" value="Unassembled WGS sequence"/>
</dbReference>
<comment type="caution">
    <text evidence="1">The sequence shown here is derived from an EMBL/GenBank/DDBJ whole genome shotgun (WGS) entry which is preliminary data.</text>
</comment>
<proteinExistence type="predicted"/>
<protein>
    <submittedName>
        <fullName evidence="1">Putative motility protein</fullName>
    </submittedName>
</protein>
<organism evidence="1 2">
    <name type="scientific">Filobacillus milosensis</name>
    <dbReference type="NCBI Taxonomy" id="94137"/>
    <lineage>
        <taxon>Bacteria</taxon>
        <taxon>Bacillati</taxon>
        <taxon>Bacillota</taxon>
        <taxon>Bacilli</taxon>
        <taxon>Bacillales</taxon>
        <taxon>Bacillaceae</taxon>
        <taxon>Filobacillus</taxon>
    </lineage>
</organism>
<dbReference type="OrthoDB" id="1924973at2"/>
<dbReference type="InterPro" id="IPR025906">
    <property type="entry name" value="YjfB_motility"/>
</dbReference>
<dbReference type="EMBL" id="SOPW01000011">
    <property type="protein sequence ID" value="TFB19272.1"/>
    <property type="molecule type" value="Genomic_DNA"/>
</dbReference>
<keyword evidence="2" id="KW-1185">Reference proteome</keyword>
<evidence type="ECO:0000313" key="2">
    <source>
        <dbReference type="Proteomes" id="UP000297975"/>
    </source>
</evidence>